<evidence type="ECO:0000256" key="12">
    <source>
        <dbReference type="ARBA" id="ARBA00061423"/>
    </source>
</evidence>
<dbReference type="GO" id="GO:0046872">
    <property type="term" value="F:metal ion binding"/>
    <property type="evidence" value="ECO:0007669"/>
    <property type="project" value="UniProtKB-KW"/>
</dbReference>
<sequence>MKVKDLNPALVWEIFDAITRVPRPSKKEEKIRAFLLDFAREHAIEVATDAIGNVVMTVPATPGCEQAPTVILQAHMDMVCEKNSDVEHDFENDPIETYIDGEWVRARGTTLGADNGIGMAAALAALIAPDMKHGRLQALFTVDEETGLTGANNLDGSLISGDILLNLDSEDDAQLFIGCAGGIDTTSTFRYTWQPAKPGYHYVRLNIKGLNGGHSGSDIHLGRGNANKILARFLWQSMKRYDLVMSEIDGGNLRNAIPREAYAVVGVPEADKEKLRVDFNCFIATVEDELRGVDALTGSSMESADAPAQVIDDTTVRNLVTALYIAPHGVVAMSRDIEGLVETSTNLASVKMREGNTIVVATSQRSSVESEKYDIAHQVEAVFALAGAEPTHGDGYPGWKPNMHSHIKDVAVEAYEELFGITPAILAIHAGLECGLFLTKYPHLDMISFGPTLQGVHSPDERMHIPAVERFWQHMVRILEKIGAEKKQ</sequence>
<evidence type="ECO:0000256" key="13">
    <source>
        <dbReference type="ARBA" id="ARBA00071271"/>
    </source>
</evidence>
<comment type="catalytic activity">
    <reaction evidence="9">
        <text>Hydrolysis of dipeptides, preferentially hydrophobic dipeptides including prolyl amino acids.</text>
        <dbReference type="EC" id="3.4.13.18"/>
    </reaction>
</comment>
<dbReference type="Pfam" id="PF07687">
    <property type="entry name" value="M20_dimer"/>
    <property type="match status" value="1"/>
</dbReference>
<comment type="cofactor">
    <cofactor evidence="1">
        <name>Co(2+)</name>
        <dbReference type="ChEBI" id="CHEBI:48828"/>
    </cofactor>
</comment>
<evidence type="ECO:0000313" key="20">
    <source>
        <dbReference type="Proteomes" id="UP000824246"/>
    </source>
</evidence>
<keyword evidence="5" id="KW-0378">Hydrolase</keyword>
<keyword evidence="4" id="KW-0479">Metal-binding</keyword>
<dbReference type="CDD" id="cd03890">
    <property type="entry name" value="M20_pepD"/>
    <property type="match status" value="1"/>
</dbReference>
<evidence type="ECO:0000256" key="16">
    <source>
        <dbReference type="ARBA" id="ARBA00077688"/>
    </source>
</evidence>
<comment type="similarity">
    <text evidence="12">Belongs to the peptidase M20C family.</text>
</comment>
<keyword evidence="6" id="KW-0862">Zinc</keyword>
<evidence type="ECO:0000313" key="19">
    <source>
        <dbReference type="EMBL" id="HIX45082.1"/>
    </source>
</evidence>
<dbReference type="GO" id="GO:0005829">
    <property type="term" value="C:cytosol"/>
    <property type="evidence" value="ECO:0007669"/>
    <property type="project" value="TreeGrafter"/>
</dbReference>
<dbReference type="GO" id="GO:0006508">
    <property type="term" value="P:proteolysis"/>
    <property type="evidence" value="ECO:0007669"/>
    <property type="project" value="UniProtKB-KW"/>
</dbReference>
<evidence type="ECO:0000256" key="9">
    <source>
        <dbReference type="ARBA" id="ARBA00036421"/>
    </source>
</evidence>
<keyword evidence="3" id="KW-0645">Protease</keyword>
<evidence type="ECO:0000256" key="7">
    <source>
        <dbReference type="ARBA" id="ARBA00023049"/>
    </source>
</evidence>
<evidence type="ECO:0000256" key="5">
    <source>
        <dbReference type="ARBA" id="ARBA00022801"/>
    </source>
</evidence>
<name>A0A9D2AP36_9BACT</name>
<dbReference type="PANTHER" id="PTHR43501:SF1">
    <property type="entry name" value="CYTOSOL NON-SPECIFIC DIPEPTIDASE"/>
    <property type="match status" value="1"/>
</dbReference>
<keyword evidence="8" id="KW-0170">Cobalt</keyword>
<dbReference type="Pfam" id="PF01546">
    <property type="entry name" value="Peptidase_M20"/>
    <property type="match status" value="1"/>
</dbReference>
<protein>
    <recommendedName>
        <fullName evidence="13">Cytosol non-specific dipeptidase</fullName>
        <ecNumber evidence="10">3.4.13.18</ecNumber>
    </recommendedName>
    <alternativeName>
        <fullName evidence="16">Aminoacyl-histidine dipeptidase</fullName>
    </alternativeName>
    <alternativeName>
        <fullName evidence="15">Beta-alanyl-histidine dipeptidase</fullName>
    </alternativeName>
    <alternativeName>
        <fullName evidence="14">Carnosinase</fullName>
    </alternativeName>
    <alternativeName>
        <fullName evidence="11">Peptidase D</fullName>
    </alternativeName>
    <alternativeName>
        <fullName evidence="17">Xaa-His dipeptidase</fullName>
    </alternativeName>
</protein>
<keyword evidence="7" id="KW-0482">Metalloprotease</keyword>
<dbReference type="PIRSF" id="PIRSF016599">
    <property type="entry name" value="Xaa-His_dipept"/>
    <property type="match status" value="1"/>
</dbReference>
<dbReference type="GO" id="GO:0070573">
    <property type="term" value="F:metallodipeptidase activity"/>
    <property type="evidence" value="ECO:0007669"/>
    <property type="project" value="TreeGrafter"/>
</dbReference>
<accession>A0A9D2AP36</accession>
<dbReference type="PANTHER" id="PTHR43501">
    <property type="entry name" value="CYTOSOL NON-SPECIFIC DIPEPTIDASE"/>
    <property type="match status" value="1"/>
</dbReference>
<dbReference type="FunFam" id="3.40.630.10:FF:000015">
    <property type="entry name" value="Aminoacyl-histidine dipeptidase PepD"/>
    <property type="match status" value="1"/>
</dbReference>
<dbReference type="SUPFAM" id="SSF53187">
    <property type="entry name" value="Zn-dependent exopeptidases"/>
    <property type="match status" value="1"/>
</dbReference>
<comment type="caution">
    <text evidence="19">The sequence shown here is derived from an EMBL/GenBank/DDBJ whole genome shotgun (WGS) entry which is preliminary data.</text>
</comment>
<evidence type="ECO:0000256" key="17">
    <source>
        <dbReference type="ARBA" id="ARBA00078074"/>
    </source>
</evidence>
<evidence type="ECO:0000256" key="1">
    <source>
        <dbReference type="ARBA" id="ARBA00001941"/>
    </source>
</evidence>
<evidence type="ECO:0000256" key="8">
    <source>
        <dbReference type="ARBA" id="ARBA00023285"/>
    </source>
</evidence>
<evidence type="ECO:0000256" key="6">
    <source>
        <dbReference type="ARBA" id="ARBA00022833"/>
    </source>
</evidence>
<dbReference type="InterPro" id="IPR002933">
    <property type="entry name" value="Peptidase_M20"/>
</dbReference>
<dbReference type="AlphaFoldDB" id="A0A9D2AP36"/>
<proteinExistence type="inferred from homology"/>
<evidence type="ECO:0000259" key="18">
    <source>
        <dbReference type="Pfam" id="PF07687"/>
    </source>
</evidence>
<dbReference type="InterPro" id="IPR001160">
    <property type="entry name" value="Peptidase_M20C"/>
</dbReference>
<dbReference type="EC" id="3.4.13.18" evidence="10"/>
<evidence type="ECO:0000256" key="3">
    <source>
        <dbReference type="ARBA" id="ARBA00022670"/>
    </source>
</evidence>
<dbReference type="FunFam" id="3.40.630.10:FF:000018">
    <property type="entry name" value="Aminoacyl-histidine dipeptidase PepD"/>
    <property type="match status" value="1"/>
</dbReference>
<gene>
    <name evidence="19" type="ORF">H9982_02555</name>
</gene>
<comment type="cofactor">
    <cofactor evidence="2">
        <name>Zn(2+)</name>
        <dbReference type="ChEBI" id="CHEBI:29105"/>
    </cofactor>
</comment>
<dbReference type="InterPro" id="IPR011650">
    <property type="entry name" value="Peptidase_M20_dimer"/>
</dbReference>
<reference evidence="19" key="2">
    <citation type="submission" date="2021-04" db="EMBL/GenBank/DDBJ databases">
        <authorList>
            <person name="Gilroy R."/>
        </authorList>
    </citation>
    <scope>NUCLEOTIDE SEQUENCE</scope>
    <source>
        <strain evidence="19">ChiHjej12B11-16260</strain>
    </source>
</reference>
<dbReference type="Gene3D" id="3.40.630.10">
    <property type="entry name" value="Zn peptidases"/>
    <property type="match status" value="2"/>
</dbReference>
<evidence type="ECO:0000256" key="10">
    <source>
        <dbReference type="ARBA" id="ARBA00038976"/>
    </source>
</evidence>
<dbReference type="EMBL" id="DXFB01000067">
    <property type="protein sequence ID" value="HIX45082.1"/>
    <property type="molecule type" value="Genomic_DNA"/>
</dbReference>
<evidence type="ECO:0000256" key="2">
    <source>
        <dbReference type="ARBA" id="ARBA00001947"/>
    </source>
</evidence>
<evidence type="ECO:0000256" key="14">
    <source>
        <dbReference type="ARBA" id="ARBA00075285"/>
    </source>
</evidence>
<reference evidence="19" key="1">
    <citation type="journal article" date="2021" name="PeerJ">
        <title>Extensive microbial diversity within the chicken gut microbiome revealed by metagenomics and culture.</title>
        <authorList>
            <person name="Gilroy R."/>
            <person name="Ravi A."/>
            <person name="Getino M."/>
            <person name="Pursley I."/>
            <person name="Horton D.L."/>
            <person name="Alikhan N.F."/>
            <person name="Baker D."/>
            <person name="Gharbi K."/>
            <person name="Hall N."/>
            <person name="Watson M."/>
            <person name="Adriaenssens E.M."/>
            <person name="Foster-Nyarko E."/>
            <person name="Jarju S."/>
            <person name="Secka A."/>
            <person name="Antonio M."/>
            <person name="Oren A."/>
            <person name="Chaudhuri R.R."/>
            <person name="La Ragione R."/>
            <person name="Hildebrand F."/>
            <person name="Pallen M.J."/>
        </authorList>
    </citation>
    <scope>NUCLEOTIDE SEQUENCE</scope>
    <source>
        <strain evidence="19">ChiHjej12B11-16260</strain>
    </source>
</reference>
<dbReference type="PRINTS" id="PR00934">
    <property type="entry name" value="XHISDIPTASE"/>
</dbReference>
<organism evidence="19 20">
    <name type="scientific">Candidatus Barnesiella excrementipullorum</name>
    <dbReference type="NCBI Taxonomy" id="2838479"/>
    <lineage>
        <taxon>Bacteria</taxon>
        <taxon>Pseudomonadati</taxon>
        <taxon>Bacteroidota</taxon>
        <taxon>Bacteroidia</taxon>
        <taxon>Bacteroidales</taxon>
        <taxon>Barnesiellaceae</taxon>
        <taxon>Barnesiella</taxon>
    </lineage>
</organism>
<dbReference type="NCBIfam" id="TIGR01893">
    <property type="entry name" value="aa-his-dipept"/>
    <property type="match status" value="1"/>
</dbReference>
<dbReference type="Proteomes" id="UP000824246">
    <property type="component" value="Unassembled WGS sequence"/>
</dbReference>
<evidence type="ECO:0000256" key="15">
    <source>
        <dbReference type="ARBA" id="ARBA00076004"/>
    </source>
</evidence>
<evidence type="ECO:0000256" key="11">
    <source>
        <dbReference type="ARBA" id="ARBA00044252"/>
    </source>
</evidence>
<feature type="domain" description="Peptidase M20 dimerisation" evidence="18">
    <location>
        <begin position="207"/>
        <end position="276"/>
    </location>
</feature>
<evidence type="ECO:0000256" key="4">
    <source>
        <dbReference type="ARBA" id="ARBA00022723"/>
    </source>
</evidence>